<evidence type="ECO:0000256" key="1">
    <source>
        <dbReference type="SAM" id="SignalP"/>
    </source>
</evidence>
<dbReference type="Proteomes" id="UP001595798">
    <property type="component" value="Unassembled WGS sequence"/>
</dbReference>
<dbReference type="InterPro" id="IPR005534">
    <property type="entry name" value="Curli_assmbl/transp-comp_CsgG"/>
</dbReference>
<name>A0ABV8QHM5_9GAMM</name>
<keyword evidence="1" id="KW-0732">Signal</keyword>
<dbReference type="Pfam" id="PF03783">
    <property type="entry name" value="CsgG"/>
    <property type="match status" value="1"/>
</dbReference>
<feature type="signal peptide" evidence="1">
    <location>
        <begin position="1"/>
        <end position="20"/>
    </location>
</feature>
<feature type="chain" id="PRO_5046084892" evidence="1">
    <location>
        <begin position="21"/>
        <end position="420"/>
    </location>
</feature>
<proteinExistence type="predicted"/>
<dbReference type="Gene3D" id="3.40.50.10610">
    <property type="entry name" value="ABC-type transport auxiliary lipoprotein component"/>
    <property type="match status" value="1"/>
</dbReference>
<sequence length="420" mass="45674">MVKRIIMVLALVLVPALTHAATEIRTVQAEATGVDREQAIFNALGDAVRQVRGAQISASKQVQSALSRLSVRTGDGREASVEIQKSSSSQTSVSAEGLISGYRVRSVTNAPGGGKLARLTVDVPVYHTPGNPDDGRWRMAVYPVWPARPFYEIADQRLSRVEVSDRMTQAITEALVQSRRFAMLARDKENAILSERDRMRGEDVPVQEKAMLGNELGAEYLVTAQVTDLTIGIEEKVSSLTGERSRKQTGALVLEVRVVVPATGKIVWTRTLNLSPEYLGLEFDGSPGTIQTFFERAGQEVALSVIDVVWPPLVEGRQGDELIINLGGGLMKTGQRWEVFALGDSVRNSHTGNGLGRSESLVATVEVTRSTPNMAYARVVEGEVQGKGQVLRRPAYAEAEDPAEAIRGTRKRTCLPIDPC</sequence>
<reference evidence="3" key="1">
    <citation type="journal article" date="2019" name="Int. J. Syst. Evol. Microbiol.">
        <title>The Global Catalogue of Microorganisms (GCM) 10K type strain sequencing project: providing services to taxonomists for standard genome sequencing and annotation.</title>
        <authorList>
            <consortium name="The Broad Institute Genomics Platform"/>
            <consortium name="The Broad Institute Genome Sequencing Center for Infectious Disease"/>
            <person name="Wu L."/>
            <person name="Ma J."/>
        </authorList>
    </citation>
    <scope>NUCLEOTIDE SEQUENCE [LARGE SCALE GENOMIC DNA]</scope>
    <source>
        <strain evidence="3">CECT 7297</strain>
    </source>
</reference>
<dbReference type="RefSeq" id="WP_379886708.1">
    <property type="nucleotide sequence ID" value="NZ_JBHSDI010000012.1"/>
</dbReference>
<evidence type="ECO:0000313" key="3">
    <source>
        <dbReference type="Proteomes" id="UP001595798"/>
    </source>
</evidence>
<protein>
    <submittedName>
        <fullName evidence="2">CsgG/HfaB family protein</fullName>
    </submittedName>
</protein>
<comment type="caution">
    <text evidence="2">The sequence shown here is derived from an EMBL/GenBank/DDBJ whole genome shotgun (WGS) entry which is preliminary data.</text>
</comment>
<dbReference type="EMBL" id="JBHSDI010000012">
    <property type="protein sequence ID" value="MFC4259163.1"/>
    <property type="molecule type" value="Genomic_DNA"/>
</dbReference>
<gene>
    <name evidence="2" type="ORF">ACFOZ5_09000</name>
</gene>
<evidence type="ECO:0000313" key="2">
    <source>
        <dbReference type="EMBL" id="MFC4259163.1"/>
    </source>
</evidence>
<accession>A0ABV8QHM5</accession>
<keyword evidence="3" id="KW-1185">Reference proteome</keyword>
<organism evidence="2 3">
    <name type="scientific">Marinobacter lacisalsi</name>
    <dbReference type="NCBI Taxonomy" id="475979"/>
    <lineage>
        <taxon>Bacteria</taxon>
        <taxon>Pseudomonadati</taxon>
        <taxon>Pseudomonadota</taxon>
        <taxon>Gammaproteobacteria</taxon>
        <taxon>Pseudomonadales</taxon>
        <taxon>Marinobacteraceae</taxon>
        <taxon>Marinobacter</taxon>
    </lineage>
</organism>